<keyword evidence="2" id="KW-1185">Reference proteome</keyword>
<gene>
    <name evidence="1" type="ORF">KUCAC02_016121</name>
</gene>
<sequence length="312" mass="35076">MDILTAQHLVKGTEDSLRKCSRDFDGVKKAADEFVAWANGILQEQVECDLEVQTALPEKRVRKKKSMPGEVAQDEPVSDAERNYNIKAHNVILDTVTDSLQRRYAANAVLCSDFACMDPKHFPQIRSKGLQKVALEELSKCLLKFDERATVGTLQAELTSLANQWETLKMSPLDNYTIRGSTVSGLPGESGQTVDPEEGLELENRSCYTCKNCPICCHLILSHYNLLTDVYHIIGLGYKFLLTLSVTQVACERTFSTLKCVKNRLRTSMTQDRLEAFLLMSTEKEILMGLDIDNVIDKVAATSELMRRQLTF</sequence>
<comment type="caution">
    <text evidence="1">The sequence shown here is derived from an EMBL/GenBank/DDBJ whole genome shotgun (WGS) entry which is preliminary data.</text>
</comment>
<dbReference type="Proteomes" id="UP001057452">
    <property type="component" value="Chromosome 1"/>
</dbReference>
<dbReference type="EMBL" id="CM043785">
    <property type="protein sequence ID" value="KAI4833207.1"/>
    <property type="molecule type" value="Genomic_DNA"/>
</dbReference>
<evidence type="ECO:0000313" key="1">
    <source>
        <dbReference type="EMBL" id="KAI4833207.1"/>
    </source>
</evidence>
<proteinExistence type="predicted"/>
<accession>A0ACB9XZL2</accession>
<reference evidence="1" key="1">
    <citation type="submission" date="2022-05" db="EMBL/GenBank/DDBJ databases">
        <title>Chromosome-level genome of Chaenocephalus aceratus.</title>
        <authorList>
            <person name="Park H."/>
        </authorList>
    </citation>
    <scope>NUCLEOTIDE SEQUENCE</scope>
    <source>
        <strain evidence="1">KU_202001</strain>
    </source>
</reference>
<protein>
    <submittedName>
        <fullName evidence="1">Uncharacterized protein</fullName>
    </submittedName>
</protein>
<evidence type="ECO:0000313" key="2">
    <source>
        <dbReference type="Proteomes" id="UP001057452"/>
    </source>
</evidence>
<organism evidence="1 2">
    <name type="scientific">Chaenocephalus aceratus</name>
    <name type="common">Blackfin icefish</name>
    <name type="synonym">Chaenichthys aceratus</name>
    <dbReference type="NCBI Taxonomy" id="36190"/>
    <lineage>
        <taxon>Eukaryota</taxon>
        <taxon>Metazoa</taxon>
        <taxon>Chordata</taxon>
        <taxon>Craniata</taxon>
        <taxon>Vertebrata</taxon>
        <taxon>Euteleostomi</taxon>
        <taxon>Actinopterygii</taxon>
        <taxon>Neopterygii</taxon>
        <taxon>Teleostei</taxon>
        <taxon>Neoteleostei</taxon>
        <taxon>Acanthomorphata</taxon>
        <taxon>Eupercaria</taxon>
        <taxon>Perciformes</taxon>
        <taxon>Notothenioidei</taxon>
        <taxon>Channichthyidae</taxon>
        <taxon>Chaenocephalus</taxon>
    </lineage>
</organism>
<name>A0ACB9XZL2_CHAAC</name>